<evidence type="ECO:0000313" key="14">
    <source>
        <dbReference type="Proteomes" id="UP000294887"/>
    </source>
</evidence>
<keyword evidence="6 10" id="KW-0368">Histidine biosynthesis</keyword>
<dbReference type="GO" id="GO:0004359">
    <property type="term" value="F:glutaminase activity"/>
    <property type="evidence" value="ECO:0007669"/>
    <property type="project" value="UniProtKB-EC"/>
</dbReference>
<dbReference type="InterPro" id="IPR029062">
    <property type="entry name" value="Class_I_gatase-like"/>
</dbReference>
<comment type="caution">
    <text evidence="13">The sequence shown here is derived from an EMBL/GenBank/DDBJ whole genome shotgun (WGS) entry which is preliminary data.</text>
</comment>
<dbReference type="PANTHER" id="PTHR42701">
    <property type="entry name" value="IMIDAZOLE GLYCEROL PHOSPHATE SYNTHASE SUBUNIT HISH"/>
    <property type="match status" value="1"/>
</dbReference>
<dbReference type="SUPFAM" id="SSF52317">
    <property type="entry name" value="Class I glutamine amidotransferase-like"/>
    <property type="match status" value="1"/>
</dbReference>
<dbReference type="EMBL" id="SMFQ01000002">
    <property type="protein sequence ID" value="TCJ88589.1"/>
    <property type="molecule type" value="Genomic_DNA"/>
</dbReference>
<protein>
    <recommendedName>
        <fullName evidence="10">Imidazole glycerol phosphate synthase subunit HisH</fullName>
        <ecNumber evidence="10">4.3.2.10</ecNumber>
    </recommendedName>
    <alternativeName>
        <fullName evidence="10">IGP synthase glutaminase subunit</fullName>
        <ecNumber evidence="10">3.5.1.2</ecNumber>
    </alternativeName>
    <alternativeName>
        <fullName evidence="10">IGP synthase subunit HisH</fullName>
    </alternativeName>
    <alternativeName>
        <fullName evidence="10">ImGP synthase subunit HisH</fullName>
        <shortName evidence="10">IGPS subunit HisH</shortName>
    </alternativeName>
</protein>
<comment type="catalytic activity">
    <reaction evidence="8 10">
        <text>5-[(5-phospho-1-deoxy-D-ribulos-1-ylimino)methylamino]-1-(5-phospho-beta-D-ribosyl)imidazole-4-carboxamide + L-glutamine = D-erythro-1-(imidazol-4-yl)glycerol 3-phosphate + 5-amino-1-(5-phospho-beta-D-ribosyl)imidazole-4-carboxamide + L-glutamate + H(+)</text>
        <dbReference type="Rhea" id="RHEA:24793"/>
        <dbReference type="ChEBI" id="CHEBI:15378"/>
        <dbReference type="ChEBI" id="CHEBI:29985"/>
        <dbReference type="ChEBI" id="CHEBI:58278"/>
        <dbReference type="ChEBI" id="CHEBI:58359"/>
        <dbReference type="ChEBI" id="CHEBI:58475"/>
        <dbReference type="ChEBI" id="CHEBI:58525"/>
        <dbReference type="EC" id="4.3.2.10"/>
    </reaction>
</comment>
<organism evidence="13 14">
    <name type="scientific">Cocleimonas flava</name>
    <dbReference type="NCBI Taxonomy" id="634765"/>
    <lineage>
        <taxon>Bacteria</taxon>
        <taxon>Pseudomonadati</taxon>
        <taxon>Pseudomonadota</taxon>
        <taxon>Gammaproteobacteria</taxon>
        <taxon>Thiotrichales</taxon>
        <taxon>Thiotrichaceae</taxon>
        <taxon>Cocleimonas</taxon>
    </lineage>
</organism>
<keyword evidence="14" id="KW-1185">Reference proteome</keyword>
<sequence>MIAVIDYSMGNLHSVHKALQHVTNETVEITSSPDVINKADHIVFPGQGAARDCMSELHKRELVDVVKQVAISKPFLGVCMGMQVLMEHSSEGGGVDCIGLYEGKVLYFQDHIGATDENGERLKIPQMGWNKVSHTQQHPLWNGIKENSRFYFVHSYFIAPEDKSIIAGETDYGITYPSAIAKDNVFAIQAHPEKSADDGLQLLKNFTQWDGNV</sequence>
<evidence type="ECO:0000256" key="9">
    <source>
        <dbReference type="ARBA" id="ARBA00049534"/>
    </source>
</evidence>
<keyword evidence="4 10" id="KW-0378">Hydrolase</keyword>
<evidence type="ECO:0000256" key="8">
    <source>
        <dbReference type="ARBA" id="ARBA00047838"/>
    </source>
</evidence>
<dbReference type="CDD" id="cd01748">
    <property type="entry name" value="GATase1_IGP_Synthase"/>
    <property type="match status" value="1"/>
</dbReference>
<comment type="pathway">
    <text evidence="1 10">Amino-acid biosynthesis; L-histidine biosynthesis; L-histidine from 5-phospho-alpha-D-ribose 1-diphosphate: step 5/9.</text>
</comment>
<dbReference type="Gene3D" id="3.40.50.880">
    <property type="match status" value="1"/>
</dbReference>
<dbReference type="OrthoDB" id="9807137at2"/>
<evidence type="ECO:0000259" key="12">
    <source>
        <dbReference type="Pfam" id="PF00117"/>
    </source>
</evidence>
<feature type="active site" evidence="10 11">
    <location>
        <position position="191"/>
    </location>
</feature>
<evidence type="ECO:0000256" key="7">
    <source>
        <dbReference type="ARBA" id="ARBA00023239"/>
    </source>
</evidence>
<dbReference type="InterPro" id="IPR010139">
    <property type="entry name" value="Imidazole-glycPsynth_HisH"/>
</dbReference>
<evidence type="ECO:0000256" key="5">
    <source>
        <dbReference type="ARBA" id="ARBA00022962"/>
    </source>
</evidence>
<dbReference type="PROSITE" id="PS51273">
    <property type="entry name" value="GATASE_TYPE_1"/>
    <property type="match status" value="1"/>
</dbReference>
<dbReference type="Pfam" id="PF00117">
    <property type="entry name" value="GATase"/>
    <property type="match status" value="1"/>
</dbReference>
<reference evidence="13 14" key="1">
    <citation type="submission" date="2019-03" db="EMBL/GenBank/DDBJ databases">
        <title>Genomic Encyclopedia of Type Strains, Phase IV (KMG-IV): sequencing the most valuable type-strain genomes for metagenomic binning, comparative biology and taxonomic classification.</title>
        <authorList>
            <person name="Goeker M."/>
        </authorList>
    </citation>
    <scope>NUCLEOTIDE SEQUENCE [LARGE SCALE GENOMIC DNA]</scope>
    <source>
        <strain evidence="13 14">DSM 24830</strain>
    </source>
</reference>
<name>A0A4R1F7J4_9GAMM</name>
<dbReference type="AlphaFoldDB" id="A0A4R1F7J4"/>
<evidence type="ECO:0000313" key="13">
    <source>
        <dbReference type="EMBL" id="TCJ88589.1"/>
    </source>
</evidence>
<dbReference type="RefSeq" id="WP_131904276.1">
    <property type="nucleotide sequence ID" value="NZ_BAAAFU010000008.1"/>
</dbReference>
<evidence type="ECO:0000256" key="6">
    <source>
        <dbReference type="ARBA" id="ARBA00023102"/>
    </source>
</evidence>
<feature type="active site" description="Nucleophile" evidence="10 11">
    <location>
        <position position="79"/>
    </location>
</feature>
<dbReference type="EC" id="3.5.1.2" evidence="10"/>
<dbReference type="PIRSF" id="PIRSF000495">
    <property type="entry name" value="Amidotransf_hisH"/>
    <property type="match status" value="1"/>
</dbReference>
<dbReference type="GO" id="GO:0000107">
    <property type="term" value="F:imidazoleglycerol-phosphate synthase activity"/>
    <property type="evidence" value="ECO:0007669"/>
    <property type="project" value="UniProtKB-UniRule"/>
</dbReference>
<dbReference type="UniPathway" id="UPA00031">
    <property type="reaction ID" value="UER00010"/>
</dbReference>
<comment type="subcellular location">
    <subcellularLocation>
        <location evidence="10">Cytoplasm</location>
    </subcellularLocation>
</comment>
<feature type="active site" evidence="10 11">
    <location>
        <position position="193"/>
    </location>
</feature>
<evidence type="ECO:0000256" key="2">
    <source>
        <dbReference type="ARBA" id="ARBA00022490"/>
    </source>
</evidence>
<accession>A0A4R1F7J4</accession>
<comment type="catalytic activity">
    <reaction evidence="9 10">
        <text>L-glutamine + H2O = L-glutamate + NH4(+)</text>
        <dbReference type="Rhea" id="RHEA:15889"/>
        <dbReference type="ChEBI" id="CHEBI:15377"/>
        <dbReference type="ChEBI" id="CHEBI:28938"/>
        <dbReference type="ChEBI" id="CHEBI:29985"/>
        <dbReference type="ChEBI" id="CHEBI:58359"/>
        <dbReference type="EC" id="3.5.1.2"/>
    </reaction>
</comment>
<keyword evidence="3 10" id="KW-0028">Amino-acid biosynthesis</keyword>
<evidence type="ECO:0000256" key="3">
    <source>
        <dbReference type="ARBA" id="ARBA00022605"/>
    </source>
</evidence>
<proteinExistence type="inferred from homology"/>
<keyword evidence="13" id="KW-0808">Transferase</keyword>
<keyword evidence="7 10" id="KW-0456">Lyase</keyword>
<dbReference type="EC" id="4.3.2.10" evidence="10"/>
<comment type="function">
    <text evidence="10">IGPS catalyzes the conversion of PRFAR and glutamine to IGP, AICAR and glutamate. The HisH subunit catalyzes the hydrolysis of glutamine to glutamate and ammonia as part of the synthesis of IGP and AICAR. The resulting ammonia molecule is channeled to the active site of HisF.</text>
</comment>
<dbReference type="NCBIfam" id="TIGR01855">
    <property type="entry name" value="IMP_synth_hisH"/>
    <property type="match status" value="1"/>
</dbReference>
<dbReference type="GO" id="GO:0000105">
    <property type="term" value="P:L-histidine biosynthetic process"/>
    <property type="evidence" value="ECO:0007669"/>
    <property type="project" value="UniProtKB-UniRule"/>
</dbReference>
<evidence type="ECO:0000256" key="4">
    <source>
        <dbReference type="ARBA" id="ARBA00022801"/>
    </source>
</evidence>
<dbReference type="HAMAP" id="MF_00278">
    <property type="entry name" value="HisH"/>
    <property type="match status" value="1"/>
</dbReference>
<dbReference type="GO" id="GO:0016829">
    <property type="term" value="F:lyase activity"/>
    <property type="evidence" value="ECO:0007669"/>
    <property type="project" value="UniProtKB-KW"/>
</dbReference>
<dbReference type="GO" id="GO:0005737">
    <property type="term" value="C:cytoplasm"/>
    <property type="evidence" value="ECO:0007669"/>
    <property type="project" value="UniProtKB-SubCell"/>
</dbReference>
<comment type="subunit">
    <text evidence="10">Heterodimer of HisH and HisF.</text>
</comment>
<feature type="domain" description="Glutamine amidotransferase" evidence="12">
    <location>
        <begin position="4"/>
        <end position="206"/>
    </location>
</feature>
<evidence type="ECO:0000256" key="11">
    <source>
        <dbReference type="PIRSR" id="PIRSR000495-1"/>
    </source>
</evidence>
<evidence type="ECO:0000256" key="1">
    <source>
        <dbReference type="ARBA" id="ARBA00005091"/>
    </source>
</evidence>
<gene>
    <name evidence="10" type="primary">hisH</name>
    <name evidence="13" type="ORF">EV695_0447</name>
</gene>
<dbReference type="Proteomes" id="UP000294887">
    <property type="component" value="Unassembled WGS sequence"/>
</dbReference>
<keyword evidence="5 10" id="KW-0315">Glutamine amidotransferase</keyword>
<keyword evidence="2 10" id="KW-0963">Cytoplasm</keyword>
<dbReference type="InterPro" id="IPR017926">
    <property type="entry name" value="GATASE"/>
</dbReference>
<dbReference type="PANTHER" id="PTHR42701:SF2">
    <property type="entry name" value="IMIDAZOLE GLYCEROL PHOSPHATE SYNTHASE SUBUNIT HISH 1"/>
    <property type="match status" value="1"/>
</dbReference>
<evidence type="ECO:0000256" key="10">
    <source>
        <dbReference type="HAMAP-Rule" id="MF_00278"/>
    </source>
</evidence>